<dbReference type="GO" id="GO:0046872">
    <property type="term" value="F:metal ion binding"/>
    <property type="evidence" value="ECO:0007669"/>
    <property type="project" value="UniProtKB-KW"/>
</dbReference>
<sequence>MSGVDLLLSPYQLAGLTLRNRVIMGSMHVGLEGGRDAAEALTTFYQTRAKAGGPGLIVTGGIAITLEGEGGANFLGFYRGKDRIIMQEVTEAVHAAGGHIAAQLFHAGRYAYPELTGQPAVAPSAIRSPIHRERPRALTDEDIHQLIHTFADRAKQAIALGFDAIEIMGSEGYLLNQFLSPVTNKRTDEWGGSLEKRMRFPLAVLEAVRKAVNPSIPVIFRMSGADLVPGSTSETETIQFAQALEVLGVDAINVGIGWHESQVPTISSQVPRAGFIHIAEKLKQHVRIPIIGSNRINDPQEANQLLEEGRCDLISMARPFLADPDILQKSAQGDFDRINTCIACNQACLDHVFMGQPASCLVNPRVGREHLLTSHPKTMGQTPEKIAVVGGGVAGMEAARTLAEIGNQVILFEAKAELGGQINYAKRVPGKREFNETLRYYRTELHRLGVPTVLNYRVSADELIKQSFKKIIIATGVSPRLPDIEGLQMGPVLTYAEAFQHPERIGERVAIIGAGGIACDLAHFLNAQQPRDITLMRRHGKMGEGLGKTTRWALIQHLREQGVHFMSELRYQRIDKQGVWIDHFGDNGEWGTECVEVDSVILAAGQESTPFDCTPFQVRGIPSILIGGAKHAGELDAKRAIYEGAQLAW</sequence>
<evidence type="ECO:0000256" key="7">
    <source>
        <dbReference type="ARBA" id="ARBA00023002"/>
    </source>
</evidence>
<evidence type="ECO:0000256" key="2">
    <source>
        <dbReference type="ARBA" id="ARBA00001966"/>
    </source>
</evidence>
<dbReference type="InterPro" id="IPR036188">
    <property type="entry name" value="FAD/NAD-bd_sf"/>
</dbReference>
<keyword evidence="5" id="KW-0288">FMN</keyword>
<dbReference type="InterPro" id="IPR001155">
    <property type="entry name" value="OxRdtase_FMN_N"/>
</dbReference>
<dbReference type="Pfam" id="PF07992">
    <property type="entry name" value="Pyr_redox_2"/>
    <property type="match status" value="1"/>
</dbReference>
<keyword evidence="9" id="KW-0411">Iron-sulfur</keyword>
<dbReference type="Pfam" id="PF00724">
    <property type="entry name" value="Oxidored_FMN"/>
    <property type="match status" value="1"/>
</dbReference>
<reference evidence="12" key="2">
    <citation type="submission" date="2020-09" db="EMBL/GenBank/DDBJ databases">
        <authorList>
            <person name="Sun Q."/>
            <person name="Zhou Y."/>
        </authorList>
    </citation>
    <scope>NUCLEOTIDE SEQUENCE</scope>
    <source>
        <strain evidence="12">CGMCC 1.15371</strain>
    </source>
</reference>
<keyword evidence="6" id="KW-0479">Metal-binding</keyword>
<evidence type="ECO:0000313" key="13">
    <source>
        <dbReference type="Proteomes" id="UP000628775"/>
    </source>
</evidence>
<evidence type="ECO:0000256" key="8">
    <source>
        <dbReference type="ARBA" id="ARBA00023004"/>
    </source>
</evidence>
<dbReference type="CDD" id="cd02930">
    <property type="entry name" value="DCR_FMN"/>
    <property type="match status" value="1"/>
</dbReference>
<dbReference type="Gene3D" id="3.50.50.60">
    <property type="entry name" value="FAD/NAD(P)-binding domain"/>
    <property type="match status" value="1"/>
</dbReference>
<protein>
    <submittedName>
        <fullName evidence="12">2,4-dienoyl-CoA reductase</fullName>
    </submittedName>
</protein>
<dbReference type="GO" id="GO:0051536">
    <property type="term" value="F:iron-sulfur cluster binding"/>
    <property type="evidence" value="ECO:0007669"/>
    <property type="project" value="UniProtKB-KW"/>
</dbReference>
<keyword evidence="4" id="KW-0285">Flavoprotein</keyword>
<keyword evidence="8" id="KW-0408">Iron</keyword>
<dbReference type="PRINTS" id="PR00411">
    <property type="entry name" value="PNDRDTASEI"/>
</dbReference>
<dbReference type="SUPFAM" id="SSF51395">
    <property type="entry name" value="FMN-linked oxidoreductases"/>
    <property type="match status" value="1"/>
</dbReference>
<dbReference type="PANTHER" id="PTHR42917">
    <property type="entry name" value="2,4-DIENOYL-COA REDUCTASE"/>
    <property type="match status" value="1"/>
</dbReference>
<evidence type="ECO:0000256" key="6">
    <source>
        <dbReference type="ARBA" id="ARBA00022723"/>
    </source>
</evidence>
<dbReference type="AlphaFoldDB" id="A0A8J2VQM6"/>
<dbReference type="Proteomes" id="UP000628775">
    <property type="component" value="Unassembled WGS sequence"/>
</dbReference>
<dbReference type="RefSeq" id="WP_188690885.1">
    <property type="nucleotide sequence ID" value="NZ_BMIR01000004.1"/>
</dbReference>
<keyword evidence="7" id="KW-0560">Oxidoreductase</keyword>
<evidence type="ECO:0000256" key="1">
    <source>
        <dbReference type="ARBA" id="ARBA00001917"/>
    </source>
</evidence>
<dbReference type="InterPro" id="IPR051793">
    <property type="entry name" value="NADH:flavin_oxidoreductase"/>
</dbReference>
<gene>
    <name evidence="12" type="primary">nemA</name>
    <name evidence="12" type="ORF">GCM10011391_12800</name>
</gene>
<evidence type="ECO:0000256" key="9">
    <source>
        <dbReference type="ARBA" id="ARBA00023014"/>
    </source>
</evidence>
<dbReference type="PANTHER" id="PTHR42917:SF2">
    <property type="entry name" value="2,4-DIENOYL-COA REDUCTASE [(2E)-ENOYL-COA-PRODUCING]"/>
    <property type="match status" value="1"/>
</dbReference>
<name>A0A8J2VQM6_9BACL</name>
<feature type="domain" description="NADH:flavin oxidoreductase/NADH oxidase N-terminal" evidence="10">
    <location>
        <begin position="7"/>
        <end position="333"/>
    </location>
</feature>
<dbReference type="Gene3D" id="3.40.50.720">
    <property type="entry name" value="NAD(P)-binding Rossmann-like Domain"/>
    <property type="match status" value="1"/>
</dbReference>
<evidence type="ECO:0000256" key="3">
    <source>
        <dbReference type="ARBA" id="ARBA00011048"/>
    </source>
</evidence>
<evidence type="ECO:0000259" key="10">
    <source>
        <dbReference type="Pfam" id="PF00724"/>
    </source>
</evidence>
<dbReference type="Gene3D" id="3.20.20.70">
    <property type="entry name" value="Aldolase class I"/>
    <property type="match status" value="1"/>
</dbReference>
<comment type="similarity">
    <text evidence="3">In the N-terminal section; belongs to the NADH:flavin oxidoreductase/NADH oxidase family.</text>
</comment>
<dbReference type="SUPFAM" id="SSF51905">
    <property type="entry name" value="FAD/NAD(P)-binding domain"/>
    <property type="match status" value="1"/>
</dbReference>
<dbReference type="InterPro" id="IPR023753">
    <property type="entry name" value="FAD/NAD-binding_dom"/>
</dbReference>
<dbReference type="GO" id="GO:0016491">
    <property type="term" value="F:oxidoreductase activity"/>
    <property type="evidence" value="ECO:0007669"/>
    <property type="project" value="UniProtKB-KW"/>
</dbReference>
<dbReference type="GO" id="GO:0010181">
    <property type="term" value="F:FMN binding"/>
    <property type="evidence" value="ECO:0007669"/>
    <property type="project" value="InterPro"/>
</dbReference>
<reference evidence="12" key="1">
    <citation type="journal article" date="2014" name="Int. J. Syst. Evol. Microbiol.">
        <title>Complete genome sequence of Corynebacterium casei LMG S-19264T (=DSM 44701T), isolated from a smear-ripened cheese.</title>
        <authorList>
            <consortium name="US DOE Joint Genome Institute (JGI-PGF)"/>
            <person name="Walter F."/>
            <person name="Albersmeier A."/>
            <person name="Kalinowski J."/>
            <person name="Ruckert C."/>
        </authorList>
    </citation>
    <scope>NUCLEOTIDE SEQUENCE</scope>
    <source>
        <strain evidence="12">CGMCC 1.15371</strain>
    </source>
</reference>
<dbReference type="PRINTS" id="PR00368">
    <property type="entry name" value="FADPNR"/>
</dbReference>
<dbReference type="SUPFAM" id="SSF51971">
    <property type="entry name" value="Nucleotide-binding domain"/>
    <property type="match status" value="1"/>
</dbReference>
<dbReference type="InterPro" id="IPR013785">
    <property type="entry name" value="Aldolase_TIM"/>
</dbReference>
<evidence type="ECO:0000259" key="11">
    <source>
        <dbReference type="Pfam" id="PF07992"/>
    </source>
</evidence>
<comment type="cofactor">
    <cofactor evidence="1">
        <name>FMN</name>
        <dbReference type="ChEBI" id="CHEBI:58210"/>
    </cofactor>
</comment>
<comment type="caution">
    <text evidence="12">The sequence shown here is derived from an EMBL/GenBank/DDBJ whole genome shotgun (WGS) entry which is preliminary data.</text>
</comment>
<comment type="cofactor">
    <cofactor evidence="2">
        <name>[4Fe-4S] cluster</name>
        <dbReference type="ChEBI" id="CHEBI:49883"/>
    </cofactor>
</comment>
<evidence type="ECO:0000313" key="12">
    <source>
        <dbReference type="EMBL" id="GGE35519.1"/>
    </source>
</evidence>
<evidence type="ECO:0000256" key="5">
    <source>
        <dbReference type="ARBA" id="ARBA00022643"/>
    </source>
</evidence>
<feature type="domain" description="FAD/NAD(P)-binding" evidence="11">
    <location>
        <begin position="385"/>
        <end position="608"/>
    </location>
</feature>
<dbReference type="EMBL" id="BMIR01000004">
    <property type="protein sequence ID" value="GGE35519.1"/>
    <property type="molecule type" value="Genomic_DNA"/>
</dbReference>
<evidence type="ECO:0000256" key="4">
    <source>
        <dbReference type="ARBA" id="ARBA00022630"/>
    </source>
</evidence>
<keyword evidence="13" id="KW-1185">Reference proteome</keyword>
<organism evidence="12 13">
    <name type="scientific">Pullulanibacillus camelliae</name>
    <dbReference type="NCBI Taxonomy" id="1707096"/>
    <lineage>
        <taxon>Bacteria</taxon>
        <taxon>Bacillati</taxon>
        <taxon>Bacillota</taxon>
        <taxon>Bacilli</taxon>
        <taxon>Bacillales</taxon>
        <taxon>Sporolactobacillaceae</taxon>
        <taxon>Pullulanibacillus</taxon>
    </lineage>
</organism>
<accession>A0A8J2VQM6</accession>
<proteinExistence type="inferred from homology"/>